<protein>
    <recommendedName>
        <fullName evidence="4">DUF2304 domain-containing protein</fullName>
    </recommendedName>
</protein>
<proteinExistence type="predicted"/>
<feature type="transmembrane region" description="Helical" evidence="1">
    <location>
        <begin position="42"/>
        <end position="59"/>
    </location>
</feature>
<feature type="transmembrane region" description="Helical" evidence="1">
    <location>
        <begin position="65"/>
        <end position="90"/>
    </location>
</feature>
<dbReference type="Pfam" id="PF10066">
    <property type="entry name" value="DUF2304"/>
    <property type="match status" value="1"/>
</dbReference>
<dbReference type="EMBL" id="VSSQ01000177">
    <property type="protein sequence ID" value="MPL83534.1"/>
    <property type="molecule type" value="Genomic_DNA"/>
</dbReference>
<name>A0A644UXA7_9ZZZZ</name>
<evidence type="ECO:0000313" key="3">
    <source>
        <dbReference type="EMBL" id="MPL83534.1"/>
    </source>
</evidence>
<dbReference type="EMBL" id="VSSQ01000173">
    <property type="protein sequence ID" value="MPL83222.1"/>
    <property type="molecule type" value="Genomic_DNA"/>
</dbReference>
<keyword evidence="1" id="KW-1133">Transmembrane helix</keyword>
<dbReference type="AlphaFoldDB" id="A0A644UXA7"/>
<comment type="caution">
    <text evidence="3">The sequence shown here is derived from an EMBL/GenBank/DDBJ whole genome shotgun (WGS) entry which is preliminary data.</text>
</comment>
<reference evidence="3" key="1">
    <citation type="submission" date="2019-08" db="EMBL/GenBank/DDBJ databases">
        <authorList>
            <person name="Kucharzyk K."/>
            <person name="Murdoch R.W."/>
            <person name="Higgins S."/>
            <person name="Loffler F."/>
        </authorList>
    </citation>
    <scope>NUCLEOTIDE SEQUENCE</scope>
</reference>
<organism evidence="3">
    <name type="scientific">bioreactor metagenome</name>
    <dbReference type="NCBI Taxonomy" id="1076179"/>
    <lineage>
        <taxon>unclassified sequences</taxon>
        <taxon>metagenomes</taxon>
        <taxon>ecological metagenomes</taxon>
    </lineage>
</organism>
<accession>A0A644UXA7</accession>
<sequence>MEGVIIFGDIKLFQILVVIIAILAILLVFNRFHKKKTSVTTFVLWVLLWILLAIFAIVPESSTKIASVIGIGRGLDLIIIFGVIGSYYLIFRVYMKLEKLDQDITELVRKISIDKELNYELESNDEKDEN</sequence>
<evidence type="ECO:0000256" key="1">
    <source>
        <dbReference type="SAM" id="Phobius"/>
    </source>
</evidence>
<gene>
    <name evidence="2" type="ORF">SDC9_29172</name>
    <name evidence="3" type="ORF">SDC9_29489</name>
</gene>
<keyword evidence="1" id="KW-0812">Transmembrane</keyword>
<feature type="transmembrane region" description="Helical" evidence="1">
    <location>
        <begin position="12"/>
        <end position="30"/>
    </location>
</feature>
<keyword evidence="1" id="KW-0472">Membrane</keyword>
<dbReference type="InterPro" id="IPR019277">
    <property type="entry name" value="DUF2304"/>
</dbReference>
<evidence type="ECO:0000313" key="2">
    <source>
        <dbReference type="EMBL" id="MPL83222.1"/>
    </source>
</evidence>
<evidence type="ECO:0008006" key="4">
    <source>
        <dbReference type="Google" id="ProtNLM"/>
    </source>
</evidence>